<keyword evidence="2" id="KW-1185">Reference proteome</keyword>
<keyword evidence="1" id="KW-0548">Nucleotidyltransferase</keyword>
<dbReference type="RefSeq" id="WP_179787070.1">
    <property type="nucleotide sequence ID" value="NZ_BAAARR010000038.1"/>
</dbReference>
<evidence type="ECO:0000313" key="2">
    <source>
        <dbReference type="Proteomes" id="UP000579605"/>
    </source>
</evidence>
<reference evidence="1 2" key="1">
    <citation type="submission" date="2020-07" db="EMBL/GenBank/DDBJ databases">
        <title>Sequencing the genomes of 1000 actinobacteria strains.</title>
        <authorList>
            <person name="Klenk H.-P."/>
        </authorList>
    </citation>
    <scope>NUCLEOTIDE SEQUENCE [LARGE SCALE GENOMIC DNA]</scope>
    <source>
        <strain evidence="1 2">DSM 18448</strain>
    </source>
</reference>
<proteinExistence type="predicted"/>
<evidence type="ECO:0000313" key="1">
    <source>
        <dbReference type="EMBL" id="NYH89322.1"/>
    </source>
</evidence>
<accession>A0A852ZC00</accession>
<name>A0A852ZC00_9ACTN</name>
<keyword evidence="1" id="KW-0808">Transferase</keyword>
<protein>
    <submittedName>
        <fullName evidence="1">2-phospho-L-lactate guanylyltransferase</fullName>
        <ecNumber evidence="1">2.7.7.68</ecNumber>
    </submittedName>
</protein>
<dbReference type="AlphaFoldDB" id="A0A852ZC00"/>
<organism evidence="1 2">
    <name type="scientific">Actinopolymorpha rutila</name>
    <dbReference type="NCBI Taxonomy" id="446787"/>
    <lineage>
        <taxon>Bacteria</taxon>
        <taxon>Bacillati</taxon>
        <taxon>Actinomycetota</taxon>
        <taxon>Actinomycetes</taxon>
        <taxon>Propionibacteriales</taxon>
        <taxon>Actinopolymorphaceae</taxon>
        <taxon>Actinopolymorpha</taxon>
    </lineage>
</organism>
<dbReference type="GO" id="GO:0043814">
    <property type="term" value="F:phospholactate guanylyltransferase activity"/>
    <property type="evidence" value="ECO:0007669"/>
    <property type="project" value="UniProtKB-EC"/>
</dbReference>
<dbReference type="EMBL" id="JACBZH010000001">
    <property type="protein sequence ID" value="NYH89322.1"/>
    <property type="molecule type" value="Genomic_DNA"/>
</dbReference>
<gene>
    <name evidence="1" type="ORF">F4554_001960</name>
</gene>
<comment type="caution">
    <text evidence="1">The sequence shown here is derived from an EMBL/GenBank/DDBJ whole genome shotgun (WGS) entry which is preliminary data.</text>
</comment>
<sequence length="78" mass="8627">MQATVRTFDPGTRAGTVLADDGVELPYDATALPGGLRHLRIGQRVQVELTTPDEPATRVRSLHIYTLPHWRSSTDSRT</sequence>
<dbReference type="EC" id="2.7.7.68" evidence="1"/>
<dbReference type="Proteomes" id="UP000579605">
    <property type="component" value="Unassembled WGS sequence"/>
</dbReference>